<gene>
    <name evidence="3" type="ORF">Ga0061079_101135</name>
</gene>
<dbReference type="GO" id="GO:0004175">
    <property type="term" value="F:endopeptidase activity"/>
    <property type="evidence" value="ECO:0007669"/>
    <property type="project" value="UniProtKB-ARBA"/>
</dbReference>
<keyword evidence="3" id="KW-0645">Protease</keyword>
<proteinExistence type="predicted"/>
<dbReference type="OrthoDB" id="9777755at2"/>
<keyword evidence="1" id="KW-0812">Transmembrane</keyword>
<dbReference type="Proteomes" id="UP000182761">
    <property type="component" value="Unassembled WGS sequence"/>
</dbReference>
<dbReference type="RefSeq" id="WP_055424553.1">
    <property type="nucleotide sequence ID" value="NZ_FCOR01000001.1"/>
</dbReference>
<dbReference type="STRING" id="1586267.GCA_001418685_00134"/>
<keyword evidence="4" id="KW-1185">Reference proteome</keyword>
<evidence type="ECO:0000256" key="1">
    <source>
        <dbReference type="SAM" id="Phobius"/>
    </source>
</evidence>
<name>A0A0X3ALR9_9FLAO</name>
<feature type="transmembrane region" description="Helical" evidence="1">
    <location>
        <begin position="81"/>
        <end position="99"/>
    </location>
</feature>
<dbReference type="PANTHER" id="PTHR35797:SF1">
    <property type="entry name" value="PROTEASE"/>
    <property type="match status" value="1"/>
</dbReference>
<feature type="transmembrane region" description="Helical" evidence="1">
    <location>
        <begin position="183"/>
        <end position="202"/>
    </location>
</feature>
<dbReference type="GO" id="GO:0006508">
    <property type="term" value="P:proteolysis"/>
    <property type="evidence" value="ECO:0007669"/>
    <property type="project" value="UniProtKB-KW"/>
</dbReference>
<organism evidence="3 4">
    <name type="scientific">Apibacter mensalis</name>
    <dbReference type="NCBI Taxonomy" id="1586267"/>
    <lineage>
        <taxon>Bacteria</taxon>
        <taxon>Pseudomonadati</taxon>
        <taxon>Bacteroidota</taxon>
        <taxon>Flavobacteriia</taxon>
        <taxon>Flavobacteriales</taxon>
        <taxon>Weeksellaceae</taxon>
        <taxon>Apibacter</taxon>
    </lineage>
</organism>
<feature type="transmembrane region" description="Helical" evidence="1">
    <location>
        <begin position="235"/>
        <end position="258"/>
    </location>
</feature>
<feature type="transmembrane region" description="Helical" evidence="1">
    <location>
        <begin position="264"/>
        <end position="285"/>
    </location>
</feature>
<feature type="transmembrane region" description="Helical" evidence="1">
    <location>
        <begin position="35"/>
        <end position="54"/>
    </location>
</feature>
<protein>
    <submittedName>
        <fullName evidence="3">CAAX protease self-immunity</fullName>
    </submittedName>
</protein>
<dbReference type="EMBL" id="FCOR01000001">
    <property type="protein sequence ID" value="CVK15322.1"/>
    <property type="molecule type" value="Genomic_DNA"/>
</dbReference>
<keyword evidence="3" id="KW-0378">Hydrolase</keyword>
<evidence type="ECO:0000313" key="4">
    <source>
        <dbReference type="Proteomes" id="UP000182761"/>
    </source>
</evidence>
<dbReference type="InterPro" id="IPR003675">
    <property type="entry name" value="Rce1/LyrA-like_dom"/>
</dbReference>
<reference evidence="3 4" key="1">
    <citation type="submission" date="2016-01" db="EMBL/GenBank/DDBJ databases">
        <authorList>
            <person name="McClelland M."/>
            <person name="Jain A."/>
            <person name="Saraogi P."/>
            <person name="Mendelson R."/>
            <person name="Westerman R."/>
            <person name="SanMiguel P."/>
            <person name="Csonka L."/>
        </authorList>
    </citation>
    <scope>NUCLEOTIDE SEQUENCE [LARGE SCALE GENOMIC DNA]</scope>
    <source>
        <strain evidence="3 4">R-53146</strain>
    </source>
</reference>
<keyword evidence="1" id="KW-1133">Transmembrane helix</keyword>
<feature type="transmembrane region" description="Helical" evidence="1">
    <location>
        <begin position="5"/>
        <end position="23"/>
    </location>
</feature>
<sequence>MKKILAFISICYLISGIIGVIIWNIPKLQSPVNPIQLLFTLLLMITPALVAFIVEKRKFLVTSEKFQLNFKNINWKQTIKYLLITNLLLPVLVMIYGYLLGNVLEIEPFGKLITSYRQLSPEILQKIPSILKIDYLLFILVPIMFSASLMSSISINGFIALGEEIGWRGFLEKNLNFSFFKKNIIIGIIWGVWHTSIIISGHNYLNHPYWGILMMVILCIAMSFYFSFALKRTQSLFVIGALHGGVNAVEQTLAFIQIEYIDLFGPVGLLMFFSISTVFLIDYTLSKKNK</sequence>
<evidence type="ECO:0000313" key="3">
    <source>
        <dbReference type="EMBL" id="CVK15322.1"/>
    </source>
</evidence>
<dbReference type="PANTHER" id="PTHR35797">
    <property type="entry name" value="PROTEASE-RELATED"/>
    <property type="match status" value="1"/>
</dbReference>
<feature type="domain" description="CAAX prenyl protease 2/Lysostaphin resistance protein A-like" evidence="2">
    <location>
        <begin position="153"/>
        <end position="249"/>
    </location>
</feature>
<evidence type="ECO:0000259" key="2">
    <source>
        <dbReference type="Pfam" id="PF02517"/>
    </source>
</evidence>
<dbReference type="InterPro" id="IPR042150">
    <property type="entry name" value="MmRce1-like"/>
</dbReference>
<dbReference type="GO" id="GO:0080120">
    <property type="term" value="P:CAAX-box protein maturation"/>
    <property type="evidence" value="ECO:0007669"/>
    <property type="project" value="UniProtKB-ARBA"/>
</dbReference>
<dbReference type="Pfam" id="PF02517">
    <property type="entry name" value="Rce1-like"/>
    <property type="match status" value="1"/>
</dbReference>
<accession>A0A0X3ALR9</accession>
<dbReference type="AlphaFoldDB" id="A0A0X3ALR9"/>
<feature type="transmembrane region" description="Helical" evidence="1">
    <location>
        <begin position="135"/>
        <end position="162"/>
    </location>
</feature>
<keyword evidence="1" id="KW-0472">Membrane</keyword>
<feature type="transmembrane region" description="Helical" evidence="1">
    <location>
        <begin position="208"/>
        <end position="228"/>
    </location>
</feature>